<dbReference type="Pfam" id="PF08238">
    <property type="entry name" value="Sel1"/>
    <property type="match status" value="4"/>
</dbReference>
<reference evidence="1 2" key="1">
    <citation type="submission" date="2017-11" db="EMBL/GenBank/DDBJ databases">
        <title>Genome sequencing of a diverse group of Pseudomonas species.</title>
        <authorList>
            <person name="Loper J."/>
        </authorList>
    </citation>
    <scope>NUCLEOTIDE SEQUENCE [LARGE SCALE GENOMIC DNA]</scope>
    <source>
        <strain evidence="1 2">NCPPB 2192</strain>
    </source>
</reference>
<dbReference type="PANTHER" id="PTHR11102">
    <property type="entry name" value="SEL-1-LIKE PROTEIN"/>
    <property type="match status" value="1"/>
</dbReference>
<dbReference type="PANTHER" id="PTHR11102:SF160">
    <property type="entry name" value="ERAD-ASSOCIATED E3 UBIQUITIN-PROTEIN LIGASE COMPONENT HRD3"/>
    <property type="match status" value="1"/>
</dbReference>
<dbReference type="SUPFAM" id="SSF81901">
    <property type="entry name" value="HCP-like"/>
    <property type="match status" value="1"/>
</dbReference>
<proteinExistence type="predicted"/>
<dbReference type="SMART" id="SM00671">
    <property type="entry name" value="SEL1"/>
    <property type="match status" value="4"/>
</dbReference>
<dbReference type="InterPro" id="IPR011990">
    <property type="entry name" value="TPR-like_helical_dom_sf"/>
</dbReference>
<organism evidence="1 2">
    <name type="scientific">Pseudomonas tolaasii NCPPB 2192</name>
    <dbReference type="NCBI Taxonomy" id="564423"/>
    <lineage>
        <taxon>Bacteria</taxon>
        <taxon>Pseudomonadati</taxon>
        <taxon>Pseudomonadota</taxon>
        <taxon>Gammaproteobacteria</taxon>
        <taxon>Pseudomonadales</taxon>
        <taxon>Pseudomonadaceae</taxon>
        <taxon>Pseudomonas</taxon>
    </lineage>
</organism>
<dbReference type="InterPro" id="IPR006597">
    <property type="entry name" value="Sel1-like"/>
</dbReference>
<comment type="caution">
    <text evidence="1">The sequence shown here is derived from an EMBL/GenBank/DDBJ whole genome shotgun (WGS) entry which is preliminary data.</text>
</comment>
<protein>
    <recommendedName>
        <fullName evidence="3">TPR repeat protein</fullName>
    </recommendedName>
</protein>
<accession>A0ABX4QG29</accession>
<name>A0ABX4QG29_PSETO</name>
<dbReference type="Gene3D" id="1.25.40.10">
    <property type="entry name" value="Tetratricopeptide repeat domain"/>
    <property type="match status" value="1"/>
</dbReference>
<gene>
    <name evidence="1" type="ORF">ATI14_2680</name>
</gene>
<dbReference type="Proteomes" id="UP000232891">
    <property type="component" value="Unassembled WGS sequence"/>
</dbReference>
<evidence type="ECO:0000313" key="1">
    <source>
        <dbReference type="EMBL" id="PKA75752.1"/>
    </source>
</evidence>
<evidence type="ECO:0008006" key="3">
    <source>
        <dbReference type="Google" id="ProtNLM"/>
    </source>
</evidence>
<keyword evidence="2" id="KW-1185">Reference proteome</keyword>
<dbReference type="InterPro" id="IPR050767">
    <property type="entry name" value="Sel1_AlgK"/>
</dbReference>
<dbReference type="EMBL" id="PHHD01000001">
    <property type="protein sequence ID" value="PKA75752.1"/>
    <property type="molecule type" value="Genomic_DNA"/>
</dbReference>
<evidence type="ECO:0000313" key="2">
    <source>
        <dbReference type="Proteomes" id="UP000232891"/>
    </source>
</evidence>
<sequence length="246" mass="27231">MARTHMHSGNPDSEPSEITENPRAYARWVMHAAQLGDADAQATLGQLLLDGRGIQKDEALALSWFRIAALQHHPMAINMIGRCLENGWGSQIDLAEAARHYRQASELGLDWGIYNYGQLLTRGRGVEKDLSAAYNMFRQAAAKGHAKSMNLLGRFHHEGVVVPQDIQQARQWYQRSAEGGDFRGQYNHAAELAEAGDEAQACLWLERALTTATPGFLQAAYPVLLGSAFSAIRDMGLRYQRQALDA</sequence>